<evidence type="ECO:0000256" key="2">
    <source>
        <dbReference type="ARBA" id="ARBA00022670"/>
    </source>
</evidence>
<dbReference type="EMBL" id="SDOX01000021">
    <property type="protein sequence ID" value="TFJ83782.1"/>
    <property type="molecule type" value="Genomic_DNA"/>
</dbReference>
<dbReference type="PANTHER" id="PTHR12378">
    <property type="entry name" value="DESUMOYLATING ISOPEPTIDASE"/>
    <property type="match status" value="1"/>
</dbReference>
<evidence type="ECO:0000256" key="1">
    <source>
        <dbReference type="ARBA" id="ARBA00008140"/>
    </source>
</evidence>
<organism evidence="6 7">
    <name type="scientific">Nannochloropsis salina CCMP1776</name>
    <dbReference type="NCBI Taxonomy" id="1027361"/>
    <lineage>
        <taxon>Eukaryota</taxon>
        <taxon>Sar</taxon>
        <taxon>Stramenopiles</taxon>
        <taxon>Ochrophyta</taxon>
        <taxon>Eustigmatophyceae</taxon>
        <taxon>Eustigmatales</taxon>
        <taxon>Monodopsidaceae</taxon>
        <taxon>Microchloropsis</taxon>
        <taxon>Microchloropsis salina</taxon>
    </lineage>
</organism>
<gene>
    <name evidence="6" type="ORF">NSK_004884</name>
</gene>
<dbReference type="AlphaFoldDB" id="A0A4D9CWX8"/>
<sequence length="228" mass="24180">MYKGNNGDSTGSGTMVYLNVYDLHAANRYAHPLGMGVYHTGVEIAGSEYTYAGGAGIFAMYPRVAPGATFRESIPLGTVLDAPRALRRALVALRSDFGPDDYSLVKLNCNHFSAALVMELLGKPIPAYVNRLAFFGSFFSCFLPVEMTSQAPVSQEGNSTGAAEPSVQRFFGASSGTRTAFSGEGVRSGSTASGVQADESEYERRERIRQATMTRLAGATEAQGASSA</sequence>
<reference evidence="6 7" key="1">
    <citation type="submission" date="2019-01" db="EMBL/GenBank/DDBJ databases">
        <title>Nuclear Genome Assembly of the Microalgal Biofuel strain Nannochloropsis salina CCMP1776.</title>
        <authorList>
            <person name="Hovde B."/>
        </authorList>
    </citation>
    <scope>NUCLEOTIDE SEQUENCE [LARGE SCALE GENOMIC DNA]</scope>
    <source>
        <strain evidence="6 7">CCMP1776</strain>
    </source>
</reference>
<dbReference type="GO" id="GO:0006508">
    <property type="term" value="P:proteolysis"/>
    <property type="evidence" value="ECO:0007669"/>
    <property type="project" value="UniProtKB-KW"/>
</dbReference>
<dbReference type="GO" id="GO:0016579">
    <property type="term" value="P:protein deubiquitination"/>
    <property type="evidence" value="ECO:0007669"/>
    <property type="project" value="TreeGrafter"/>
</dbReference>
<accession>A0A4D9CWX8</accession>
<dbReference type="Gene3D" id="3.90.1720.30">
    <property type="entry name" value="PPPDE domains"/>
    <property type="match status" value="1"/>
</dbReference>
<dbReference type="InterPro" id="IPR008580">
    <property type="entry name" value="PPPDE_dom"/>
</dbReference>
<name>A0A4D9CWX8_9STRA</name>
<dbReference type="GO" id="GO:0101005">
    <property type="term" value="F:deubiquitinase activity"/>
    <property type="evidence" value="ECO:0007669"/>
    <property type="project" value="TreeGrafter"/>
</dbReference>
<feature type="domain" description="PPPDE" evidence="5">
    <location>
        <begin position="14"/>
        <end position="147"/>
    </location>
</feature>
<protein>
    <recommendedName>
        <fullName evidence="5">PPPDE domain-containing protein</fullName>
    </recommendedName>
</protein>
<feature type="region of interest" description="Disordered" evidence="4">
    <location>
        <begin position="178"/>
        <end position="207"/>
    </location>
</feature>
<proteinExistence type="inferred from homology"/>
<dbReference type="Pfam" id="PF05903">
    <property type="entry name" value="Peptidase_C97"/>
    <property type="match status" value="1"/>
</dbReference>
<evidence type="ECO:0000259" key="5">
    <source>
        <dbReference type="PROSITE" id="PS51858"/>
    </source>
</evidence>
<keyword evidence="7" id="KW-1185">Reference proteome</keyword>
<dbReference type="OrthoDB" id="412286at2759"/>
<dbReference type="PANTHER" id="PTHR12378:SF80">
    <property type="entry name" value="IP06716P-RELATED"/>
    <property type="match status" value="1"/>
</dbReference>
<dbReference type="PROSITE" id="PS51858">
    <property type="entry name" value="PPPDE"/>
    <property type="match status" value="1"/>
</dbReference>
<evidence type="ECO:0000256" key="4">
    <source>
        <dbReference type="SAM" id="MobiDB-lite"/>
    </source>
</evidence>
<keyword evidence="2" id="KW-0645">Protease</keyword>
<dbReference type="SMART" id="SM01179">
    <property type="entry name" value="DUF862"/>
    <property type="match status" value="1"/>
</dbReference>
<comment type="caution">
    <text evidence="6">The sequence shown here is derived from an EMBL/GenBank/DDBJ whole genome shotgun (WGS) entry which is preliminary data.</text>
</comment>
<comment type="similarity">
    <text evidence="1">Belongs to the DeSI family.</text>
</comment>
<evidence type="ECO:0000256" key="3">
    <source>
        <dbReference type="ARBA" id="ARBA00022801"/>
    </source>
</evidence>
<evidence type="ECO:0000313" key="6">
    <source>
        <dbReference type="EMBL" id="TFJ83782.1"/>
    </source>
</evidence>
<evidence type="ECO:0000313" key="7">
    <source>
        <dbReference type="Proteomes" id="UP000355283"/>
    </source>
</evidence>
<dbReference type="Proteomes" id="UP000355283">
    <property type="component" value="Unassembled WGS sequence"/>
</dbReference>
<dbReference type="InterPro" id="IPR042266">
    <property type="entry name" value="PPPDE_sf"/>
</dbReference>
<keyword evidence="3" id="KW-0378">Hydrolase</keyword>